<evidence type="ECO:0000313" key="2">
    <source>
        <dbReference type="Proteomes" id="UP000092462"/>
    </source>
</evidence>
<evidence type="ECO:0008006" key="3">
    <source>
        <dbReference type="Google" id="ProtNLM"/>
    </source>
</evidence>
<accession>A0A1B0DBD3</accession>
<dbReference type="PANTHER" id="PTHR21261:SF15">
    <property type="entry name" value="BEATEN PATH IIIA, ISOFORM D-RELATED"/>
    <property type="match status" value="1"/>
</dbReference>
<dbReference type="VEuPathDB" id="VectorBase:PPAPM1_005216"/>
<dbReference type="EMBL" id="AJVK01004837">
    <property type="status" value="NOT_ANNOTATED_CDS"/>
    <property type="molecule type" value="Genomic_DNA"/>
</dbReference>
<dbReference type="EnsemblMetazoa" id="PPAI005122-RA">
    <property type="protein sequence ID" value="PPAI005122-PA"/>
    <property type="gene ID" value="PPAI005122"/>
</dbReference>
<reference evidence="1" key="1">
    <citation type="submission" date="2022-08" db="UniProtKB">
        <authorList>
            <consortium name="EnsemblMetazoa"/>
        </authorList>
    </citation>
    <scope>IDENTIFICATION</scope>
    <source>
        <strain evidence="1">Israel</strain>
    </source>
</reference>
<dbReference type="VEuPathDB" id="VectorBase:PPAI005122"/>
<name>A0A1B0DBD3_PHLPP</name>
<protein>
    <recommendedName>
        <fullName evidence="3">Ig-like domain-containing protein</fullName>
    </recommendedName>
</protein>
<organism evidence="1 2">
    <name type="scientific">Phlebotomus papatasi</name>
    <name type="common">Sandfly</name>
    <dbReference type="NCBI Taxonomy" id="29031"/>
    <lineage>
        <taxon>Eukaryota</taxon>
        <taxon>Metazoa</taxon>
        <taxon>Ecdysozoa</taxon>
        <taxon>Arthropoda</taxon>
        <taxon>Hexapoda</taxon>
        <taxon>Insecta</taxon>
        <taxon>Pterygota</taxon>
        <taxon>Neoptera</taxon>
        <taxon>Endopterygota</taxon>
        <taxon>Diptera</taxon>
        <taxon>Nematocera</taxon>
        <taxon>Psychodoidea</taxon>
        <taxon>Psychodidae</taxon>
        <taxon>Phlebotomus</taxon>
        <taxon>Phlebotomus</taxon>
    </lineage>
</organism>
<keyword evidence="2" id="KW-1185">Reference proteome</keyword>
<dbReference type="EMBL" id="AJVK01004838">
    <property type="status" value="NOT_ANNOTATED_CDS"/>
    <property type="molecule type" value="Genomic_DNA"/>
</dbReference>
<evidence type="ECO:0000313" key="1">
    <source>
        <dbReference type="EnsemblMetazoa" id="PPAI005122-PA"/>
    </source>
</evidence>
<dbReference type="Proteomes" id="UP000092462">
    <property type="component" value="Unassembled WGS sequence"/>
</dbReference>
<dbReference type="PANTHER" id="PTHR21261">
    <property type="entry name" value="BEAT PROTEIN"/>
    <property type="match status" value="1"/>
</dbReference>
<dbReference type="EMBL" id="AJVK01004839">
    <property type="status" value="NOT_ANNOTATED_CDS"/>
    <property type="molecule type" value="Genomic_DNA"/>
</dbReference>
<sequence>MGHGQVSRFLLLSLLCISILSDFDFIAFYFIALLVGGAWDVYVALEASTHAISFISLFIIIIFTVLLTEAELEYSGDSNDSLRLTEVRIPNHIVRDSFARLECHYDLDGEALYSVKWYKDGNEFYRYVPRNMPPAHVFTLPGISIDSLYGLPTAL</sequence>
<dbReference type="GO" id="GO:0008045">
    <property type="term" value="P:motor neuron axon guidance"/>
    <property type="evidence" value="ECO:0007669"/>
    <property type="project" value="TreeGrafter"/>
</dbReference>
<dbReference type="AlphaFoldDB" id="A0A1B0DBD3"/>
<proteinExistence type="predicted"/>